<proteinExistence type="predicted"/>
<keyword evidence="3" id="KW-0158">Chromosome</keyword>
<dbReference type="Pfam" id="PF15511">
    <property type="entry name" value="CENP-T_C"/>
    <property type="match status" value="1"/>
</dbReference>
<keyword evidence="4" id="KW-0539">Nucleus</keyword>
<dbReference type="EMBL" id="JAGHQM010000206">
    <property type="protein sequence ID" value="KAH0563416.1"/>
    <property type="molecule type" value="Genomic_DNA"/>
</dbReference>
<evidence type="ECO:0000256" key="2">
    <source>
        <dbReference type="ARBA" id="ARBA00004286"/>
    </source>
</evidence>
<evidence type="ECO:0000256" key="1">
    <source>
        <dbReference type="ARBA" id="ARBA00004123"/>
    </source>
</evidence>
<evidence type="ECO:0000313" key="7">
    <source>
        <dbReference type="EMBL" id="KAH0563416.1"/>
    </source>
</evidence>
<sequence length="530" mass="58313">MSSTRRRGGLRRSSIPIPIEGTTGAAATAEDATTTPRKSGAHTPIGAASQETPYADLRQLAGLINKPSTPQPEASGTGLSSTRQSARRTPSAQGRTPRGTGTLRPAPSRRAVPTTPHTVRALRQRRAAAITPGRDRRRSGRGIRDSPRDVLRGLSRLLAEGTQRIEPSPQLEQSARRMTLLKDDLDVDPEPPAPRFSLPLDDDEDDSFHLHPPRLSAPFEEESYTQQSVELPRRVNPEQSRLSRGSFGSIRTSDRFADINELGLGAFSEDGGDESLMRPEFDDYEGGSTGGEPESLDESTQDLHQTFRDRTPRRQSDIIPAAVSEDQDDTTFVFRLSRRDGDVGTSAFALDTMPEPELQISSDPGQQLPELGHQSRGTAFASTKPRPTKSRLKAKKTPKLSKHGIQYPSLPSQVVKKLASTFASASGNGKAAITKEALGAIIQASDWFFEQLGDDLGTYAEHARRKTIDETDMLTLMKRQRLVNATTTSFSLAQRYLPRELLQDIRMNPPIKTSRSRLRHLDTVEEQDDE</sequence>
<feature type="domain" description="CENP-T/Histone H4 histone fold" evidence="6">
    <location>
        <begin position="403"/>
        <end position="509"/>
    </location>
</feature>
<evidence type="ECO:0000256" key="3">
    <source>
        <dbReference type="ARBA" id="ARBA00022454"/>
    </source>
</evidence>
<evidence type="ECO:0000256" key="4">
    <source>
        <dbReference type="ARBA" id="ARBA00023242"/>
    </source>
</evidence>
<gene>
    <name evidence="7" type="ORF">GP486_002021</name>
</gene>
<feature type="compositionally biased region" description="Basic residues" evidence="5">
    <location>
        <begin position="1"/>
        <end position="10"/>
    </location>
</feature>
<dbReference type="InterPro" id="IPR035425">
    <property type="entry name" value="CENP-T/H4_C"/>
</dbReference>
<feature type="compositionally biased region" description="Basic residues" evidence="5">
    <location>
        <begin position="386"/>
        <end position="402"/>
    </location>
</feature>
<reference evidence="7" key="1">
    <citation type="submission" date="2021-03" db="EMBL/GenBank/DDBJ databases">
        <title>Comparative genomics and phylogenomic investigation of the class Geoglossomycetes provide insights into ecological specialization and systematics.</title>
        <authorList>
            <person name="Melie T."/>
            <person name="Pirro S."/>
            <person name="Miller A.N."/>
            <person name="Quandt A."/>
        </authorList>
    </citation>
    <scope>NUCLEOTIDE SEQUENCE</scope>
    <source>
        <strain evidence="7">CAQ_001_2017</strain>
    </source>
</reference>
<feature type="compositionally biased region" description="Basic and acidic residues" evidence="5">
    <location>
        <begin position="305"/>
        <end position="315"/>
    </location>
</feature>
<dbReference type="Gene3D" id="1.10.20.10">
    <property type="entry name" value="Histone, subunit A"/>
    <property type="match status" value="1"/>
</dbReference>
<name>A0A9P8LF19_9PEZI</name>
<dbReference type="GO" id="GO:0000712">
    <property type="term" value="P:resolution of meiotic recombination intermediates"/>
    <property type="evidence" value="ECO:0007669"/>
    <property type="project" value="TreeGrafter"/>
</dbReference>
<dbReference type="GO" id="GO:0046982">
    <property type="term" value="F:protein heterodimerization activity"/>
    <property type="evidence" value="ECO:0007669"/>
    <property type="project" value="InterPro"/>
</dbReference>
<dbReference type="InterPro" id="IPR009072">
    <property type="entry name" value="Histone-fold"/>
</dbReference>
<dbReference type="PANTHER" id="PTHR22980">
    <property type="entry name" value="CORTISTATIN"/>
    <property type="match status" value="1"/>
</dbReference>
<evidence type="ECO:0000259" key="6">
    <source>
        <dbReference type="Pfam" id="PF15511"/>
    </source>
</evidence>
<dbReference type="PANTHER" id="PTHR22980:SF5">
    <property type="entry name" value="CENP-T_HISTONE H4 HISTONE FOLD DOMAIN-CONTAINING PROTEIN"/>
    <property type="match status" value="1"/>
</dbReference>
<organism evidence="7 8">
    <name type="scientific">Trichoglossum hirsutum</name>
    <dbReference type="NCBI Taxonomy" id="265104"/>
    <lineage>
        <taxon>Eukaryota</taxon>
        <taxon>Fungi</taxon>
        <taxon>Dikarya</taxon>
        <taxon>Ascomycota</taxon>
        <taxon>Pezizomycotina</taxon>
        <taxon>Geoglossomycetes</taxon>
        <taxon>Geoglossales</taxon>
        <taxon>Geoglossaceae</taxon>
        <taxon>Trichoglossum</taxon>
    </lineage>
</organism>
<keyword evidence="8" id="KW-1185">Reference proteome</keyword>
<dbReference type="GO" id="GO:0071821">
    <property type="term" value="C:FANCM-MHF complex"/>
    <property type="evidence" value="ECO:0007669"/>
    <property type="project" value="TreeGrafter"/>
</dbReference>
<dbReference type="SUPFAM" id="SSF47113">
    <property type="entry name" value="Histone-fold"/>
    <property type="match status" value="1"/>
</dbReference>
<feature type="compositionally biased region" description="Basic and acidic residues" evidence="5">
    <location>
        <begin position="142"/>
        <end position="151"/>
    </location>
</feature>
<feature type="compositionally biased region" description="Low complexity" evidence="5">
    <location>
        <begin position="20"/>
        <end position="35"/>
    </location>
</feature>
<feature type="region of interest" description="Disordered" evidence="5">
    <location>
        <begin position="265"/>
        <end position="315"/>
    </location>
</feature>
<dbReference type="GO" id="GO:0003682">
    <property type="term" value="F:chromatin binding"/>
    <property type="evidence" value="ECO:0007669"/>
    <property type="project" value="TreeGrafter"/>
</dbReference>
<dbReference type="Proteomes" id="UP000750711">
    <property type="component" value="Unassembled WGS sequence"/>
</dbReference>
<dbReference type="GO" id="GO:0031297">
    <property type="term" value="P:replication fork processing"/>
    <property type="evidence" value="ECO:0007669"/>
    <property type="project" value="TreeGrafter"/>
</dbReference>
<protein>
    <recommendedName>
        <fullName evidence="6">CENP-T/Histone H4 histone fold domain-containing protein</fullName>
    </recommendedName>
</protein>
<dbReference type="CDD" id="cd22920">
    <property type="entry name" value="HFD_CENP-T"/>
    <property type="match status" value="1"/>
</dbReference>
<feature type="region of interest" description="Disordered" evidence="5">
    <location>
        <begin position="1"/>
        <end position="247"/>
    </location>
</feature>
<accession>A0A9P8LF19</accession>
<dbReference type="GO" id="GO:0005694">
    <property type="term" value="C:chromosome"/>
    <property type="evidence" value="ECO:0007669"/>
    <property type="project" value="UniProtKB-SubCell"/>
</dbReference>
<comment type="subcellular location">
    <subcellularLocation>
        <location evidence="2">Chromosome</location>
    </subcellularLocation>
    <subcellularLocation>
        <location evidence="1">Nucleus</location>
    </subcellularLocation>
</comment>
<feature type="compositionally biased region" description="Polar residues" evidence="5">
    <location>
        <begin position="66"/>
        <end position="94"/>
    </location>
</feature>
<evidence type="ECO:0000313" key="8">
    <source>
        <dbReference type="Proteomes" id="UP000750711"/>
    </source>
</evidence>
<comment type="caution">
    <text evidence="7">The sequence shown here is derived from an EMBL/GenBank/DDBJ whole genome shotgun (WGS) entry which is preliminary data.</text>
</comment>
<dbReference type="AlphaFoldDB" id="A0A9P8LF19"/>
<evidence type="ECO:0000256" key="5">
    <source>
        <dbReference type="SAM" id="MobiDB-lite"/>
    </source>
</evidence>
<feature type="region of interest" description="Disordered" evidence="5">
    <location>
        <begin position="360"/>
        <end position="406"/>
    </location>
</feature>